<dbReference type="InterPro" id="IPR001401">
    <property type="entry name" value="Dynamin_GTPase"/>
</dbReference>
<dbReference type="PANTHER" id="PTHR11566">
    <property type="entry name" value="DYNAMIN"/>
    <property type="match status" value="1"/>
</dbReference>
<evidence type="ECO:0000256" key="5">
    <source>
        <dbReference type="ARBA" id="ARBA00022723"/>
    </source>
</evidence>
<dbReference type="EC" id="3.6.5.5" evidence="3"/>
<protein>
    <recommendedName>
        <fullName evidence="3">dynamin GTPase</fullName>
        <ecNumber evidence="3">3.6.5.5</ecNumber>
    </recommendedName>
</protein>
<dbReference type="InterPro" id="IPR020850">
    <property type="entry name" value="GED_dom"/>
</dbReference>
<dbReference type="FunFam" id="3.40.50.300:FF:000741">
    <property type="entry name" value="Putative mitochondrial dynamin GTPase"/>
    <property type="match status" value="1"/>
</dbReference>
<evidence type="ECO:0000259" key="18">
    <source>
        <dbReference type="PROSITE" id="PS51388"/>
    </source>
</evidence>
<dbReference type="SMART" id="SM00053">
    <property type="entry name" value="DYNc"/>
    <property type="match status" value="1"/>
</dbReference>
<evidence type="ECO:0000313" key="20">
    <source>
        <dbReference type="EMBL" id="KAJ3134711.1"/>
    </source>
</evidence>
<evidence type="ECO:0000313" key="21">
    <source>
        <dbReference type="Proteomes" id="UP001211907"/>
    </source>
</evidence>
<evidence type="ECO:0000259" key="19">
    <source>
        <dbReference type="PROSITE" id="PS51718"/>
    </source>
</evidence>
<comment type="similarity">
    <text evidence="17">Belongs to the TRAFAC class dynamin-like GTPase superfamily. Dynamin/Fzo/YdjA family.</text>
</comment>
<keyword evidence="6 17" id="KW-0547">Nucleotide-binding</keyword>
<keyword evidence="12" id="KW-0496">Mitochondrion</keyword>
<keyword evidence="7" id="KW-0999">Mitochondrion inner membrane</keyword>
<organism evidence="20 21">
    <name type="scientific">Physocladia obscura</name>
    <dbReference type="NCBI Taxonomy" id="109957"/>
    <lineage>
        <taxon>Eukaryota</taxon>
        <taxon>Fungi</taxon>
        <taxon>Fungi incertae sedis</taxon>
        <taxon>Chytridiomycota</taxon>
        <taxon>Chytridiomycota incertae sedis</taxon>
        <taxon>Chytridiomycetes</taxon>
        <taxon>Chytridiales</taxon>
        <taxon>Chytriomycetaceae</taxon>
        <taxon>Physocladia</taxon>
    </lineage>
</organism>
<keyword evidence="8" id="KW-0378">Hydrolase</keyword>
<dbReference type="InterPro" id="IPR045063">
    <property type="entry name" value="Dynamin_N"/>
</dbReference>
<dbReference type="GO" id="GO:0003924">
    <property type="term" value="F:GTPase activity"/>
    <property type="evidence" value="ECO:0007669"/>
    <property type="project" value="InterPro"/>
</dbReference>
<dbReference type="GO" id="GO:0061024">
    <property type="term" value="P:membrane organization"/>
    <property type="evidence" value="ECO:0007669"/>
    <property type="project" value="UniProtKB-ARBA"/>
</dbReference>
<comment type="caution">
    <text evidence="20">The sequence shown here is derived from an EMBL/GenBank/DDBJ whole genome shotgun (WGS) entry which is preliminary data.</text>
</comment>
<dbReference type="InterPro" id="IPR000375">
    <property type="entry name" value="Dynamin_stalk"/>
</dbReference>
<dbReference type="InterPro" id="IPR019762">
    <property type="entry name" value="Dynamin_GTPase_CS"/>
</dbReference>
<keyword evidence="9" id="KW-0460">Magnesium</keyword>
<dbReference type="InterPro" id="IPR027417">
    <property type="entry name" value="P-loop_NTPase"/>
</dbReference>
<dbReference type="GO" id="GO:0005758">
    <property type="term" value="C:mitochondrial intermembrane space"/>
    <property type="evidence" value="ECO:0007669"/>
    <property type="project" value="UniProtKB-SubCell"/>
</dbReference>
<evidence type="ECO:0000256" key="10">
    <source>
        <dbReference type="ARBA" id="ARBA00022946"/>
    </source>
</evidence>
<dbReference type="PRINTS" id="PR00195">
    <property type="entry name" value="DYNAMIN"/>
</dbReference>
<dbReference type="PROSITE" id="PS51718">
    <property type="entry name" value="G_DYNAMIN_2"/>
    <property type="match status" value="1"/>
</dbReference>
<evidence type="ECO:0000256" key="1">
    <source>
        <dbReference type="ARBA" id="ARBA00004273"/>
    </source>
</evidence>
<keyword evidence="4" id="KW-0812">Transmembrane</keyword>
<dbReference type="SUPFAM" id="SSF52540">
    <property type="entry name" value="P-loop containing nucleoside triphosphate hydrolases"/>
    <property type="match status" value="1"/>
</dbReference>
<evidence type="ECO:0000256" key="3">
    <source>
        <dbReference type="ARBA" id="ARBA00011980"/>
    </source>
</evidence>
<dbReference type="PROSITE" id="PS00410">
    <property type="entry name" value="G_DYNAMIN_1"/>
    <property type="match status" value="1"/>
</dbReference>
<dbReference type="GO" id="GO:0046872">
    <property type="term" value="F:metal ion binding"/>
    <property type="evidence" value="ECO:0007669"/>
    <property type="project" value="UniProtKB-KW"/>
</dbReference>
<dbReference type="InterPro" id="IPR022812">
    <property type="entry name" value="Dynamin"/>
</dbReference>
<dbReference type="InterPro" id="IPR056495">
    <property type="entry name" value="LIS_MGM1"/>
</dbReference>
<evidence type="ECO:0000256" key="17">
    <source>
        <dbReference type="RuleBase" id="RU003932"/>
    </source>
</evidence>
<dbReference type="GO" id="GO:0005874">
    <property type="term" value="C:microtubule"/>
    <property type="evidence" value="ECO:0007669"/>
    <property type="project" value="TreeGrafter"/>
</dbReference>
<dbReference type="Proteomes" id="UP001211907">
    <property type="component" value="Unassembled WGS sequence"/>
</dbReference>
<keyword evidence="10" id="KW-0809">Transit peptide</keyword>
<sequence length="874" mass="96568">MSSQRLFGPSVSSGQRILRLRTVSFKDGNGNGSNGHKYSHGFNYQQRRGFLFIPRAGFAIVRYGLGALGIGAGAAGYTAYKVDEATTVPDWVKESLGHAKEWMAGVKVPELPKLDAGTLPKLPTLDVASLPGWSDVQSAVAQAKDAAALTLASADLDRGLDTAKPLLAINNNANNASASASKGTQTPPMPPPEHDLMVLTKKLIEVRNLLKTVNNNTNLQLPSIVVIGSQSSGKSSVLEAIVGHEFLPKGSNMVTRRPIELTLIHSEDSPDEYGEFPQLGLGKINDFKKIQKTLTDLNLAVPDSECVSSKPIELRIYSPNVPDLTLVDLPGYIQIHSRNQPPTLKQKISDLCDVYIKEPNIILAVCAADVDLANSEALRASRKADPYGNRTIGVLTKMDLIDPNEAVLKLKNPDFPLQLGYVGVVCKPGASNSGPGQALIRAEDAFFKSHPEFKNANASVGTPILRNRLMKVLEEHMGRGLYRIVDAVEKELDDARYQFKVHYNDRKISPESYVAEAMDSLKTRFKAFTKEFGKPQVRDQVRTMLEERIHDICEEVYWNDPRVAMLPKICADPVWATRLDLTFASLTKSGVGRASVQLVIDTLLENMEQMLTSDQFAHHPEARAQIMQFSNDILRSKLHTTVDQVENTIKPYKFEVECTEQEWQEGVKRATSLLETTLTKSESDLKSIKTTFGRRRLRTAIKQIQKVEREAAAAAAFNDDSHGGVIGGSGSIATASAAELGIESERDAKLFASAREALKLQKYVSTLQGRLGALRSRQCGVSANKSCCPEALLEVLADKLTYTAVMFIYVELLNEFFFQLPREVDNKLYYGLSRAQILKFANENPTVRKHLEVQERKATLELVMEKLRSLNRKH</sequence>
<dbReference type="Gene3D" id="3.40.50.300">
    <property type="entry name" value="P-loop containing nucleotide triphosphate hydrolases"/>
    <property type="match status" value="1"/>
</dbReference>
<gene>
    <name evidence="20" type="primary">MGM1</name>
    <name evidence="20" type="ORF">HK100_003355</name>
</gene>
<evidence type="ECO:0000256" key="8">
    <source>
        <dbReference type="ARBA" id="ARBA00022801"/>
    </source>
</evidence>
<keyword evidence="15" id="KW-1015">Disulfide bond</keyword>
<evidence type="ECO:0000256" key="7">
    <source>
        <dbReference type="ARBA" id="ARBA00022792"/>
    </source>
</evidence>
<dbReference type="AlphaFoldDB" id="A0AAD5T9A5"/>
<evidence type="ECO:0000256" key="16">
    <source>
        <dbReference type="ARBA" id="ARBA00048040"/>
    </source>
</evidence>
<proteinExistence type="inferred from homology"/>
<reference evidence="20" key="1">
    <citation type="submission" date="2020-05" db="EMBL/GenBank/DDBJ databases">
        <title>Phylogenomic resolution of chytrid fungi.</title>
        <authorList>
            <person name="Stajich J.E."/>
            <person name="Amses K."/>
            <person name="Simmons R."/>
            <person name="Seto K."/>
            <person name="Myers J."/>
            <person name="Bonds A."/>
            <person name="Quandt C.A."/>
            <person name="Barry K."/>
            <person name="Liu P."/>
            <person name="Grigoriev I."/>
            <person name="Longcore J.E."/>
            <person name="James T.Y."/>
        </authorList>
    </citation>
    <scope>NUCLEOTIDE SEQUENCE</scope>
    <source>
        <strain evidence="20">JEL0513</strain>
    </source>
</reference>
<evidence type="ECO:0000256" key="4">
    <source>
        <dbReference type="ARBA" id="ARBA00022692"/>
    </source>
</evidence>
<evidence type="ECO:0000256" key="11">
    <source>
        <dbReference type="ARBA" id="ARBA00022989"/>
    </source>
</evidence>
<keyword evidence="13 17" id="KW-0342">GTP-binding</keyword>
<accession>A0AAD5T9A5</accession>
<dbReference type="PANTHER" id="PTHR11566:SF212">
    <property type="entry name" value="DYNAMIN"/>
    <property type="match status" value="1"/>
</dbReference>
<dbReference type="Pfam" id="PF24550">
    <property type="entry name" value="LIS_MGM1"/>
    <property type="match status" value="1"/>
</dbReference>
<comment type="catalytic activity">
    <reaction evidence="16">
        <text>GTP + H2O = GDP + phosphate + H(+)</text>
        <dbReference type="Rhea" id="RHEA:19669"/>
        <dbReference type="ChEBI" id="CHEBI:15377"/>
        <dbReference type="ChEBI" id="CHEBI:15378"/>
        <dbReference type="ChEBI" id="CHEBI:37565"/>
        <dbReference type="ChEBI" id="CHEBI:43474"/>
        <dbReference type="ChEBI" id="CHEBI:58189"/>
        <dbReference type="EC" id="3.6.5.5"/>
    </reaction>
</comment>
<dbReference type="CDD" id="cd08771">
    <property type="entry name" value="DLP_1"/>
    <property type="match status" value="1"/>
</dbReference>
<feature type="domain" description="Dynamin-type G" evidence="19">
    <location>
        <begin position="218"/>
        <end position="482"/>
    </location>
</feature>
<dbReference type="GO" id="GO:0005886">
    <property type="term" value="C:plasma membrane"/>
    <property type="evidence" value="ECO:0007669"/>
    <property type="project" value="TreeGrafter"/>
</dbReference>
<name>A0AAD5T9A5_9FUNG</name>
<dbReference type="InterPro" id="IPR030381">
    <property type="entry name" value="G_DYNAMIN_dom"/>
</dbReference>
<dbReference type="EMBL" id="JADGJH010000183">
    <property type="protein sequence ID" value="KAJ3134711.1"/>
    <property type="molecule type" value="Genomic_DNA"/>
</dbReference>
<evidence type="ECO:0000256" key="14">
    <source>
        <dbReference type="ARBA" id="ARBA00023136"/>
    </source>
</evidence>
<dbReference type="Pfam" id="PF01031">
    <property type="entry name" value="Dynamin_M"/>
    <property type="match status" value="1"/>
</dbReference>
<evidence type="ECO:0000256" key="12">
    <source>
        <dbReference type="ARBA" id="ARBA00023128"/>
    </source>
</evidence>
<evidence type="ECO:0000256" key="13">
    <source>
        <dbReference type="ARBA" id="ARBA00023134"/>
    </source>
</evidence>
<evidence type="ECO:0000256" key="9">
    <source>
        <dbReference type="ARBA" id="ARBA00022842"/>
    </source>
</evidence>
<dbReference type="GO" id="GO:0005743">
    <property type="term" value="C:mitochondrial inner membrane"/>
    <property type="evidence" value="ECO:0007669"/>
    <property type="project" value="UniProtKB-SubCell"/>
</dbReference>
<keyword evidence="14" id="KW-0472">Membrane</keyword>
<keyword evidence="5" id="KW-0479">Metal-binding</keyword>
<comment type="subcellular location">
    <subcellularLocation>
        <location evidence="1">Mitochondrion inner membrane</location>
    </subcellularLocation>
    <subcellularLocation>
        <location evidence="2">Mitochondrion intermembrane space</location>
    </subcellularLocation>
</comment>
<dbReference type="GO" id="GO:0008017">
    <property type="term" value="F:microtubule binding"/>
    <property type="evidence" value="ECO:0007669"/>
    <property type="project" value="TreeGrafter"/>
</dbReference>
<dbReference type="Pfam" id="PF00350">
    <property type="entry name" value="Dynamin_N"/>
    <property type="match status" value="1"/>
</dbReference>
<keyword evidence="11" id="KW-1133">Transmembrane helix</keyword>
<feature type="domain" description="GED" evidence="18">
    <location>
        <begin position="782"/>
        <end position="874"/>
    </location>
</feature>
<dbReference type="PROSITE" id="PS51388">
    <property type="entry name" value="GED"/>
    <property type="match status" value="1"/>
</dbReference>
<evidence type="ECO:0000256" key="2">
    <source>
        <dbReference type="ARBA" id="ARBA00004569"/>
    </source>
</evidence>
<dbReference type="GO" id="GO:0031623">
    <property type="term" value="P:receptor internalization"/>
    <property type="evidence" value="ECO:0007669"/>
    <property type="project" value="TreeGrafter"/>
</dbReference>
<dbReference type="GO" id="GO:0005525">
    <property type="term" value="F:GTP binding"/>
    <property type="evidence" value="ECO:0007669"/>
    <property type="project" value="UniProtKB-KW"/>
</dbReference>
<keyword evidence="21" id="KW-1185">Reference proteome</keyword>
<evidence type="ECO:0000256" key="15">
    <source>
        <dbReference type="ARBA" id="ARBA00023157"/>
    </source>
</evidence>
<evidence type="ECO:0000256" key="6">
    <source>
        <dbReference type="ARBA" id="ARBA00022741"/>
    </source>
</evidence>